<sequence length="668" mass="72306">MVKLSIPWDKDKDKSSQAGTSFTPSFTGRPKTAPSASSSFPSLRRFTTDPSTTVPTIPPLLHLKLSSPSFLDSVVHDGTSDNPLYVIETEDNTTKIRRSDQKGFVNVARVRWRLSERTSRKAKQDLTGVQVSFGKGQWKPADEFLGYSYGSLSSYRKFYLPHHPHSMRWKRVGQAFFCTTENVKGPVAILDPALLTAPPQLRIFDPLFRQDHSRPQRSHSGLPLSLLDFLLVTAMLLVTPSDEWTNVTREGPSAPFPVYESLTTPEPDAADISSLSASLPPSPKKRHSTGSVHSLSSTTSSSAISAPNVAVPVIERWRHAVPAVPPEEEHVRESRRRRGPGSTSSQGRDSAPSRATSRSSLEMDAVSVPPSPSTTTHYTASQHYAASQHSHQSTQSHKPSRGTPFSLRSASSVSVGSQNRYYAASIASRELPQTPQLPQHPHGAESPPLPPLPPTIPIPIPSPSGSVLSRTYSQYATSPSPSVYHSRSLPVPPTPGPPPTPGGSSVAKPPLPPPPPPPVPFHSQSRPHLHQQYQQQQTPHQHPHAHAPSPLSPLGNPHSYASDPRVQPLPEVEPESATFAYSPQTKVPPPGYIPSSGDEGGSVSGDPRQPLSIRTTDVGGVVRRRNAPADEGPIDSLYDHPPPAYSAIDHSRSPVRLRAVNADPSQNS</sequence>
<proteinExistence type="predicted"/>
<keyword evidence="2" id="KW-1185">Reference proteome</keyword>
<reference evidence="1" key="2">
    <citation type="journal article" date="2022" name="New Phytol.">
        <title>Evolutionary transition to the ectomycorrhizal habit in the genomes of a hyperdiverse lineage of mushroom-forming fungi.</title>
        <authorList>
            <person name="Looney B."/>
            <person name="Miyauchi S."/>
            <person name="Morin E."/>
            <person name="Drula E."/>
            <person name="Courty P.E."/>
            <person name="Kohler A."/>
            <person name="Kuo A."/>
            <person name="LaButti K."/>
            <person name="Pangilinan J."/>
            <person name="Lipzen A."/>
            <person name="Riley R."/>
            <person name="Andreopoulos W."/>
            <person name="He G."/>
            <person name="Johnson J."/>
            <person name="Nolan M."/>
            <person name="Tritt A."/>
            <person name="Barry K.W."/>
            <person name="Grigoriev I.V."/>
            <person name="Nagy L.G."/>
            <person name="Hibbett D."/>
            <person name="Henrissat B."/>
            <person name="Matheny P.B."/>
            <person name="Labbe J."/>
            <person name="Martin F.M."/>
        </authorList>
    </citation>
    <scope>NUCLEOTIDE SEQUENCE</scope>
    <source>
        <strain evidence="1">HHB10654</strain>
    </source>
</reference>
<comment type="caution">
    <text evidence="1">The sequence shown here is derived from an EMBL/GenBank/DDBJ whole genome shotgun (WGS) entry which is preliminary data.</text>
</comment>
<dbReference type="EMBL" id="MU277232">
    <property type="protein sequence ID" value="KAI0058729.1"/>
    <property type="molecule type" value="Genomic_DNA"/>
</dbReference>
<reference evidence="1" key="1">
    <citation type="submission" date="2021-03" db="EMBL/GenBank/DDBJ databases">
        <authorList>
            <consortium name="DOE Joint Genome Institute"/>
            <person name="Ahrendt S."/>
            <person name="Looney B.P."/>
            <person name="Miyauchi S."/>
            <person name="Morin E."/>
            <person name="Drula E."/>
            <person name="Courty P.E."/>
            <person name="Chicoki N."/>
            <person name="Fauchery L."/>
            <person name="Kohler A."/>
            <person name="Kuo A."/>
            <person name="Labutti K."/>
            <person name="Pangilinan J."/>
            <person name="Lipzen A."/>
            <person name="Riley R."/>
            <person name="Andreopoulos W."/>
            <person name="He G."/>
            <person name="Johnson J."/>
            <person name="Barry K.W."/>
            <person name="Grigoriev I.V."/>
            <person name="Nagy L."/>
            <person name="Hibbett D."/>
            <person name="Henrissat B."/>
            <person name="Matheny P.B."/>
            <person name="Labbe J."/>
            <person name="Martin F."/>
        </authorList>
    </citation>
    <scope>NUCLEOTIDE SEQUENCE</scope>
    <source>
        <strain evidence="1">HHB10654</strain>
    </source>
</reference>
<protein>
    <submittedName>
        <fullName evidence="1">Uncharacterized protein</fullName>
    </submittedName>
</protein>
<accession>A0ACB8SQE8</accession>
<name>A0ACB8SQE8_9AGAM</name>
<gene>
    <name evidence="1" type="ORF">BV25DRAFT_1994034</name>
</gene>
<organism evidence="1 2">
    <name type="scientific">Artomyces pyxidatus</name>
    <dbReference type="NCBI Taxonomy" id="48021"/>
    <lineage>
        <taxon>Eukaryota</taxon>
        <taxon>Fungi</taxon>
        <taxon>Dikarya</taxon>
        <taxon>Basidiomycota</taxon>
        <taxon>Agaricomycotina</taxon>
        <taxon>Agaricomycetes</taxon>
        <taxon>Russulales</taxon>
        <taxon>Auriscalpiaceae</taxon>
        <taxon>Artomyces</taxon>
    </lineage>
</organism>
<dbReference type="Proteomes" id="UP000814140">
    <property type="component" value="Unassembled WGS sequence"/>
</dbReference>
<evidence type="ECO:0000313" key="2">
    <source>
        <dbReference type="Proteomes" id="UP000814140"/>
    </source>
</evidence>
<evidence type="ECO:0000313" key="1">
    <source>
        <dbReference type="EMBL" id="KAI0058729.1"/>
    </source>
</evidence>